<dbReference type="Proteomes" id="UP000036681">
    <property type="component" value="Unplaced"/>
</dbReference>
<reference evidence="3" key="1">
    <citation type="submission" date="2017-02" db="UniProtKB">
        <authorList>
            <consortium name="WormBaseParasite"/>
        </authorList>
    </citation>
    <scope>IDENTIFICATION</scope>
</reference>
<keyword evidence="1" id="KW-0472">Membrane</keyword>
<feature type="transmembrane region" description="Helical" evidence="1">
    <location>
        <begin position="56"/>
        <end position="76"/>
    </location>
</feature>
<sequence>MVVANVIRFDHQARTYYLGSIHCRKFIFAVAGWILFQIFKDAWFTFFMDMMIPMRALYGCYVVVEILAVLGLFLAFWKKNEFFLIPAVLFLILSVITDLKEIGIGIWTLIFPDTSVHEAFGEQHRSAPFNNTFFYHGYRAPLNNLQFYSILTLCIAPLLLMVDIILLTITLKFYRYYHDWRVARESGGETMAYASRIVDPSLPQTQTINVDN</sequence>
<keyword evidence="1" id="KW-1133">Transmembrane helix</keyword>
<name>A0A0M3IKB1_ASCLU</name>
<feature type="transmembrane region" description="Helical" evidence="1">
    <location>
        <begin position="16"/>
        <end position="36"/>
    </location>
</feature>
<accession>A0A0M3IKB1</accession>
<organism evidence="2 3">
    <name type="scientific">Ascaris lumbricoides</name>
    <name type="common">Giant roundworm</name>
    <dbReference type="NCBI Taxonomy" id="6252"/>
    <lineage>
        <taxon>Eukaryota</taxon>
        <taxon>Metazoa</taxon>
        <taxon>Ecdysozoa</taxon>
        <taxon>Nematoda</taxon>
        <taxon>Chromadorea</taxon>
        <taxon>Rhabditida</taxon>
        <taxon>Spirurina</taxon>
        <taxon>Ascaridomorpha</taxon>
        <taxon>Ascaridoidea</taxon>
        <taxon>Ascarididae</taxon>
        <taxon>Ascaris</taxon>
    </lineage>
</organism>
<feature type="transmembrane region" description="Helical" evidence="1">
    <location>
        <begin position="147"/>
        <end position="171"/>
    </location>
</feature>
<feature type="transmembrane region" description="Helical" evidence="1">
    <location>
        <begin position="83"/>
        <end position="110"/>
    </location>
</feature>
<evidence type="ECO:0000313" key="3">
    <source>
        <dbReference type="WBParaSite" id="ALUE_0001917201-mRNA-1"/>
    </source>
</evidence>
<dbReference type="WBParaSite" id="ALUE_0001917201-mRNA-1">
    <property type="protein sequence ID" value="ALUE_0001917201-mRNA-1"/>
    <property type="gene ID" value="ALUE_0001917201"/>
</dbReference>
<protein>
    <submittedName>
        <fullName evidence="3">DUF3533 domain-containing protein</fullName>
    </submittedName>
</protein>
<dbReference type="AlphaFoldDB" id="A0A0M3IKB1"/>
<evidence type="ECO:0000313" key="2">
    <source>
        <dbReference type="Proteomes" id="UP000036681"/>
    </source>
</evidence>
<evidence type="ECO:0000256" key="1">
    <source>
        <dbReference type="SAM" id="Phobius"/>
    </source>
</evidence>
<keyword evidence="1" id="KW-0812">Transmembrane</keyword>
<proteinExistence type="predicted"/>
<keyword evidence="2" id="KW-1185">Reference proteome</keyword>